<dbReference type="GO" id="GO:0005874">
    <property type="term" value="C:microtubule"/>
    <property type="evidence" value="ECO:0007669"/>
    <property type="project" value="UniProtKB-KW"/>
</dbReference>
<evidence type="ECO:0000256" key="4">
    <source>
        <dbReference type="ARBA" id="ARBA00023175"/>
    </source>
</evidence>
<dbReference type="SUPFAM" id="SSF52540">
    <property type="entry name" value="P-loop containing nucleoside triphosphate hydrolases"/>
    <property type="match status" value="1"/>
</dbReference>
<organism evidence="8 9">
    <name type="scientific">Dimargaris cristalligena</name>
    <dbReference type="NCBI Taxonomy" id="215637"/>
    <lineage>
        <taxon>Eukaryota</taxon>
        <taxon>Fungi</taxon>
        <taxon>Fungi incertae sedis</taxon>
        <taxon>Zoopagomycota</taxon>
        <taxon>Kickxellomycotina</taxon>
        <taxon>Dimargaritomycetes</taxon>
        <taxon>Dimargaritales</taxon>
        <taxon>Dimargaritaceae</taxon>
        <taxon>Dimargaris</taxon>
    </lineage>
</organism>
<dbReference type="GO" id="GO:0016887">
    <property type="term" value="F:ATP hydrolysis activity"/>
    <property type="evidence" value="ECO:0007669"/>
    <property type="project" value="TreeGrafter"/>
</dbReference>
<dbReference type="GO" id="GO:0008017">
    <property type="term" value="F:microtubule binding"/>
    <property type="evidence" value="ECO:0007669"/>
    <property type="project" value="InterPro"/>
</dbReference>
<evidence type="ECO:0000313" key="9">
    <source>
        <dbReference type="Proteomes" id="UP000268162"/>
    </source>
</evidence>
<gene>
    <name evidence="8" type="ORF">BJ085DRAFT_12760</name>
</gene>
<reference evidence="9" key="1">
    <citation type="journal article" date="2018" name="Nat. Microbiol.">
        <title>Leveraging single-cell genomics to expand the fungal tree of life.</title>
        <authorList>
            <person name="Ahrendt S.R."/>
            <person name="Quandt C.A."/>
            <person name="Ciobanu D."/>
            <person name="Clum A."/>
            <person name="Salamov A."/>
            <person name="Andreopoulos B."/>
            <person name="Cheng J.F."/>
            <person name="Woyke T."/>
            <person name="Pelin A."/>
            <person name="Henrissat B."/>
            <person name="Reynolds N.K."/>
            <person name="Benny G.L."/>
            <person name="Smith M.E."/>
            <person name="James T.Y."/>
            <person name="Grigoriev I.V."/>
        </authorList>
    </citation>
    <scope>NUCLEOTIDE SEQUENCE [LARGE SCALE GENOMIC DNA]</scope>
    <source>
        <strain evidence="9">RSA 468</strain>
    </source>
</reference>
<name>A0A4P9ZSA8_9FUNG</name>
<dbReference type="PANTHER" id="PTHR24115:SF1008">
    <property type="entry name" value="KINESIN-LIKE PROTEIN SUBITO"/>
    <property type="match status" value="1"/>
</dbReference>
<dbReference type="InterPro" id="IPR027640">
    <property type="entry name" value="Kinesin-like_fam"/>
</dbReference>
<protein>
    <submittedName>
        <fullName evidence="8">P-loop containing nucleoside triphosphate hydrolase protein</fullName>
    </submittedName>
</protein>
<keyword evidence="2 5" id="KW-0547">Nucleotide-binding</keyword>
<feature type="binding site" evidence="5">
    <location>
        <begin position="48"/>
        <end position="55"/>
    </location>
    <ligand>
        <name>ATP</name>
        <dbReference type="ChEBI" id="CHEBI:30616"/>
    </ligand>
</feature>
<dbReference type="InterPro" id="IPR036961">
    <property type="entry name" value="Kinesin_motor_dom_sf"/>
</dbReference>
<evidence type="ECO:0000259" key="7">
    <source>
        <dbReference type="PROSITE" id="PS50067"/>
    </source>
</evidence>
<dbReference type="PROSITE" id="PS50067">
    <property type="entry name" value="KINESIN_MOTOR_2"/>
    <property type="match status" value="1"/>
</dbReference>
<dbReference type="Gene3D" id="3.40.850.10">
    <property type="entry name" value="Kinesin motor domain"/>
    <property type="match status" value="1"/>
</dbReference>
<feature type="non-terminal residue" evidence="8">
    <location>
        <position position="1"/>
    </location>
</feature>
<keyword evidence="4 5" id="KW-0505">Motor protein</keyword>
<dbReference type="GO" id="GO:0005524">
    <property type="term" value="F:ATP binding"/>
    <property type="evidence" value="ECO:0007669"/>
    <property type="project" value="UniProtKB-UniRule"/>
</dbReference>
<dbReference type="AlphaFoldDB" id="A0A4P9ZSA8"/>
<feature type="non-terminal residue" evidence="8">
    <location>
        <position position="465"/>
    </location>
</feature>
<proteinExistence type="inferred from homology"/>
<dbReference type="Proteomes" id="UP000268162">
    <property type="component" value="Unassembled WGS sequence"/>
</dbReference>
<dbReference type="GO" id="GO:0005871">
    <property type="term" value="C:kinesin complex"/>
    <property type="evidence" value="ECO:0007669"/>
    <property type="project" value="TreeGrafter"/>
</dbReference>
<keyword evidence="3 5" id="KW-0067">ATP-binding</keyword>
<evidence type="ECO:0000256" key="2">
    <source>
        <dbReference type="ARBA" id="ARBA00022741"/>
    </source>
</evidence>
<dbReference type="STRING" id="215637.A0A4P9ZSA8"/>
<evidence type="ECO:0000256" key="5">
    <source>
        <dbReference type="PROSITE-ProRule" id="PRU00283"/>
    </source>
</evidence>
<dbReference type="InterPro" id="IPR001752">
    <property type="entry name" value="Kinesin_motor_dom"/>
</dbReference>
<dbReference type="GO" id="GO:0007018">
    <property type="term" value="P:microtubule-based movement"/>
    <property type="evidence" value="ECO:0007669"/>
    <property type="project" value="InterPro"/>
</dbReference>
<sequence>SRVYASSQYLFTRVFGNQITQQSLFQSTTLPVIQEFFDGYNTLIFAYGVTNSGKTYTIQGTRDQPGIIPRALNIILHHIKDAQSEFEYAIWVSYAEIYNEFIYDLLDLKTLVTGSMPPARLNMKIRTDVDDGHYLEGITEIRIRTLEDALAVLAHGQKHRTANSTLLNQESSRSHSIFTVKLLRIRRQMSVGADTCIEPHMVQVQKMSIVDLAGSERAAKTQNTGDRLHEAGMINKSLMVLGNCLETLRFNQFKSDKMRPQMVPFRESQLTKLFQSSFMGGAKTVMLVNVNPYDDSYEETRRVLKFAAVAKDVTTVNTPIASTPLYRAVLHSKPPLNSILTSPSLGPSSNTRCSTPAGPGSEARLSLLNTPEPPLLPDGGLSDCDEPHINPGFTFTFDALNELKEQYTEAQYRCAQIEFDVRQELSQEYNRKILEMEERYNQRLQDEVMLNEEKCKSKIDILTRS</sequence>
<accession>A0A4P9ZSA8</accession>
<dbReference type="GO" id="GO:0005634">
    <property type="term" value="C:nucleus"/>
    <property type="evidence" value="ECO:0007669"/>
    <property type="project" value="TreeGrafter"/>
</dbReference>
<keyword evidence="9" id="KW-1185">Reference proteome</keyword>
<evidence type="ECO:0000256" key="3">
    <source>
        <dbReference type="ARBA" id="ARBA00022840"/>
    </source>
</evidence>
<comment type="similarity">
    <text evidence="5">Belongs to the TRAFAC class myosin-kinesin ATPase superfamily. Kinesin family.</text>
</comment>
<dbReference type="InterPro" id="IPR027417">
    <property type="entry name" value="P-loop_NTPase"/>
</dbReference>
<keyword evidence="1" id="KW-0493">Microtubule</keyword>
<dbReference type="SMART" id="SM00129">
    <property type="entry name" value="KISc"/>
    <property type="match status" value="1"/>
</dbReference>
<evidence type="ECO:0000256" key="1">
    <source>
        <dbReference type="ARBA" id="ARBA00022701"/>
    </source>
</evidence>
<dbReference type="GO" id="GO:0003777">
    <property type="term" value="F:microtubule motor activity"/>
    <property type="evidence" value="ECO:0007669"/>
    <property type="project" value="InterPro"/>
</dbReference>
<feature type="region of interest" description="Disordered" evidence="6">
    <location>
        <begin position="340"/>
        <end position="372"/>
    </location>
</feature>
<evidence type="ECO:0000313" key="8">
    <source>
        <dbReference type="EMBL" id="RKP35350.1"/>
    </source>
</evidence>
<dbReference type="EMBL" id="ML002892">
    <property type="protein sequence ID" value="RKP35350.1"/>
    <property type="molecule type" value="Genomic_DNA"/>
</dbReference>
<dbReference type="PRINTS" id="PR00380">
    <property type="entry name" value="KINESINHEAVY"/>
</dbReference>
<evidence type="ECO:0000256" key="6">
    <source>
        <dbReference type="SAM" id="MobiDB-lite"/>
    </source>
</evidence>
<keyword evidence="8" id="KW-0378">Hydrolase</keyword>
<dbReference type="Pfam" id="PF00225">
    <property type="entry name" value="Kinesin"/>
    <property type="match status" value="1"/>
</dbReference>
<feature type="domain" description="Kinesin motor" evidence="7">
    <location>
        <begin position="1"/>
        <end position="313"/>
    </location>
</feature>
<feature type="compositionally biased region" description="Polar residues" evidence="6">
    <location>
        <begin position="340"/>
        <end position="354"/>
    </location>
</feature>
<dbReference type="PANTHER" id="PTHR24115">
    <property type="entry name" value="KINESIN-RELATED"/>
    <property type="match status" value="1"/>
</dbReference>